<evidence type="ECO:0000313" key="2">
    <source>
        <dbReference type="EMBL" id="EDR05422.1"/>
    </source>
</evidence>
<evidence type="ECO:0000256" key="1">
    <source>
        <dbReference type="SAM" id="MobiDB-lite"/>
    </source>
</evidence>
<keyword evidence="3" id="KW-1185">Reference proteome</keyword>
<organism evidence="3">
    <name type="scientific">Laccaria bicolor (strain S238N-H82 / ATCC MYA-4686)</name>
    <name type="common">Bicoloured deceiver</name>
    <name type="synonym">Laccaria laccata var. bicolor</name>
    <dbReference type="NCBI Taxonomy" id="486041"/>
    <lineage>
        <taxon>Eukaryota</taxon>
        <taxon>Fungi</taxon>
        <taxon>Dikarya</taxon>
        <taxon>Basidiomycota</taxon>
        <taxon>Agaricomycotina</taxon>
        <taxon>Agaricomycetes</taxon>
        <taxon>Agaricomycetidae</taxon>
        <taxon>Agaricales</taxon>
        <taxon>Agaricineae</taxon>
        <taxon>Hydnangiaceae</taxon>
        <taxon>Laccaria</taxon>
    </lineage>
</organism>
<proteinExistence type="predicted"/>
<dbReference type="GeneID" id="6079473"/>
<dbReference type="EMBL" id="DS547113">
    <property type="protein sequence ID" value="EDR05422.1"/>
    <property type="molecule type" value="Genomic_DNA"/>
</dbReference>
<dbReference type="KEGG" id="lbc:LACBIDRAFT_303102"/>
<reference evidence="2 3" key="1">
    <citation type="journal article" date="2008" name="Nature">
        <title>The genome of Laccaria bicolor provides insights into mycorrhizal symbiosis.</title>
        <authorList>
            <person name="Martin F."/>
            <person name="Aerts A."/>
            <person name="Ahren D."/>
            <person name="Brun A."/>
            <person name="Danchin E.G.J."/>
            <person name="Duchaussoy F."/>
            <person name="Gibon J."/>
            <person name="Kohler A."/>
            <person name="Lindquist E."/>
            <person name="Pereda V."/>
            <person name="Salamov A."/>
            <person name="Shapiro H.J."/>
            <person name="Wuyts J."/>
            <person name="Blaudez D."/>
            <person name="Buee M."/>
            <person name="Brokstein P."/>
            <person name="Canbaeck B."/>
            <person name="Cohen D."/>
            <person name="Courty P.E."/>
            <person name="Coutinho P.M."/>
            <person name="Delaruelle C."/>
            <person name="Detter J.C."/>
            <person name="Deveau A."/>
            <person name="DiFazio S."/>
            <person name="Duplessis S."/>
            <person name="Fraissinet-Tachet L."/>
            <person name="Lucic E."/>
            <person name="Frey-Klett P."/>
            <person name="Fourrey C."/>
            <person name="Feussner I."/>
            <person name="Gay G."/>
            <person name="Grimwood J."/>
            <person name="Hoegger P.J."/>
            <person name="Jain P."/>
            <person name="Kilaru S."/>
            <person name="Labbe J."/>
            <person name="Lin Y.C."/>
            <person name="Legue V."/>
            <person name="Le Tacon F."/>
            <person name="Marmeisse R."/>
            <person name="Melayah D."/>
            <person name="Montanini B."/>
            <person name="Muratet M."/>
            <person name="Nehls U."/>
            <person name="Niculita-Hirzel H."/>
            <person name="Oudot-Le Secq M.P."/>
            <person name="Peter M."/>
            <person name="Quesneville H."/>
            <person name="Rajashekar B."/>
            <person name="Reich M."/>
            <person name="Rouhier N."/>
            <person name="Schmutz J."/>
            <person name="Yin T."/>
            <person name="Chalot M."/>
            <person name="Henrissat B."/>
            <person name="Kuees U."/>
            <person name="Lucas S."/>
            <person name="Van de Peer Y."/>
            <person name="Podila G.K."/>
            <person name="Polle A."/>
            <person name="Pukkila P.J."/>
            <person name="Richardson P.M."/>
            <person name="Rouze P."/>
            <person name="Sanders I.R."/>
            <person name="Stajich J.E."/>
            <person name="Tunlid A."/>
            <person name="Tuskan G."/>
            <person name="Grigoriev I.V."/>
        </authorList>
    </citation>
    <scope>NUCLEOTIDE SEQUENCE [LARGE SCALE GENOMIC DNA]</scope>
    <source>
        <strain evidence="3">S238N-H82 / ATCC MYA-4686</strain>
    </source>
</reference>
<feature type="compositionally biased region" description="Polar residues" evidence="1">
    <location>
        <begin position="71"/>
        <end position="92"/>
    </location>
</feature>
<dbReference type="AlphaFoldDB" id="B0DIY0"/>
<feature type="region of interest" description="Disordered" evidence="1">
    <location>
        <begin position="36"/>
        <end position="104"/>
    </location>
</feature>
<sequence length="104" mass="10653">MTTGSFLSVRSRVAAGSLRTMCAIYLANAGPIPVPTTSCSDGRPTAFSSSTPVNGSTPNQLLSGQPPAKNVTRSSSFSFTPPVNDPASTNLPQKFPAEKHAASG</sequence>
<dbReference type="HOGENOM" id="CLU_2250603_0_0_1"/>
<dbReference type="InParanoid" id="B0DIY0"/>
<feature type="compositionally biased region" description="Polar residues" evidence="1">
    <location>
        <begin position="36"/>
        <end position="63"/>
    </location>
</feature>
<evidence type="ECO:0000313" key="3">
    <source>
        <dbReference type="Proteomes" id="UP000001194"/>
    </source>
</evidence>
<gene>
    <name evidence="2" type="ORF">LACBIDRAFT_303102</name>
</gene>
<accession>B0DIY0</accession>
<name>B0DIY0_LACBS</name>
<dbReference type="Proteomes" id="UP000001194">
    <property type="component" value="Unassembled WGS sequence"/>
</dbReference>
<dbReference type="RefSeq" id="XP_001883980.1">
    <property type="nucleotide sequence ID" value="XM_001883945.1"/>
</dbReference>
<protein>
    <submittedName>
        <fullName evidence="2">Predicted protein</fullName>
    </submittedName>
</protein>